<dbReference type="Proteomes" id="UP001369082">
    <property type="component" value="Unassembled WGS sequence"/>
</dbReference>
<evidence type="ECO:0000313" key="3">
    <source>
        <dbReference type="Proteomes" id="UP001369082"/>
    </source>
</evidence>
<proteinExistence type="predicted"/>
<gene>
    <name evidence="2" type="ORF">V6256_06480</name>
</gene>
<sequence length="60" mass="6624">MPHSNAHYRLITGKDDADFCSRITKALSEGYELYGSPTMSFNGEHIVVGQAVIKKPTQLV</sequence>
<reference evidence="2 3" key="1">
    <citation type="submission" date="2024-02" db="EMBL/GenBank/DDBJ databases">
        <title>Bacteria isolated from the canopy kelp, Nereocystis luetkeana.</title>
        <authorList>
            <person name="Pfister C.A."/>
            <person name="Younker I.T."/>
            <person name="Light S.H."/>
        </authorList>
    </citation>
    <scope>NUCLEOTIDE SEQUENCE [LARGE SCALE GENOMIC DNA]</scope>
    <source>
        <strain evidence="2 3">TI.1.05</strain>
    </source>
</reference>
<protein>
    <submittedName>
        <fullName evidence="2">DUF1737 domain-containing protein</fullName>
    </submittedName>
</protein>
<accession>A0ABU9GPM9</accession>
<evidence type="ECO:0000259" key="1">
    <source>
        <dbReference type="Pfam" id="PF08410"/>
    </source>
</evidence>
<dbReference type="RefSeq" id="WP_341597261.1">
    <property type="nucleotide sequence ID" value="NZ_JBAKAZ010000018.1"/>
</dbReference>
<organism evidence="2 3">
    <name type="scientific">Psychromonas aquatilis</name>
    <dbReference type="NCBI Taxonomy" id="2005072"/>
    <lineage>
        <taxon>Bacteria</taxon>
        <taxon>Pseudomonadati</taxon>
        <taxon>Pseudomonadota</taxon>
        <taxon>Gammaproteobacteria</taxon>
        <taxon>Alteromonadales</taxon>
        <taxon>Psychromonadaceae</taxon>
        <taxon>Psychromonas</taxon>
    </lineage>
</organism>
<dbReference type="InterPro" id="IPR013619">
    <property type="entry name" value="DUF1737"/>
</dbReference>
<keyword evidence="3" id="KW-1185">Reference proteome</keyword>
<feature type="domain" description="DUF1737" evidence="1">
    <location>
        <begin position="7"/>
        <end position="54"/>
    </location>
</feature>
<evidence type="ECO:0000313" key="2">
    <source>
        <dbReference type="EMBL" id="MEL0629251.1"/>
    </source>
</evidence>
<comment type="caution">
    <text evidence="2">The sequence shown here is derived from an EMBL/GenBank/DDBJ whole genome shotgun (WGS) entry which is preliminary data.</text>
</comment>
<dbReference type="Pfam" id="PF08410">
    <property type="entry name" value="DUF1737"/>
    <property type="match status" value="1"/>
</dbReference>
<dbReference type="EMBL" id="JBAKAZ010000018">
    <property type="protein sequence ID" value="MEL0629251.1"/>
    <property type="molecule type" value="Genomic_DNA"/>
</dbReference>
<name>A0ABU9GPM9_9GAMM</name>